<evidence type="ECO:0000256" key="4">
    <source>
        <dbReference type="ARBA" id="ARBA00022525"/>
    </source>
</evidence>
<dbReference type="GO" id="GO:0030245">
    <property type="term" value="P:cellulose catabolic process"/>
    <property type="evidence" value="ECO:0007669"/>
    <property type="project" value="UniProtKB-KW"/>
</dbReference>
<keyword evidence="7" id="KW-0136">Cellulose degradation</keyword>
<keyword evidence="6 11" id="KW-0378">Hydrolase</keyword>
<dbReference type="NCBIfam" id="TIGR04183">
    <property type="entry name" value="Por_Secre_tail"/>
    <property type="match status" value="1"/>
</dbReference>
<dbReference type="GO" id="GO:0005576">
    <property type="term" value="C:extracellular region"/>
    <property type="evidence" value="ECO:0007669"/>
    <property type="project" value="UniProtKB-SubCell"/>
</dbReference>
<proteinExistence type="inferred from homology"/>
<accession>A0A6N8JJW0</accession>
<dbReference type="Pfam" id="PF01270">
    <property type="entry name" value="Glyco_hydro_8"/>
    <property type="match status" value="1"/>
</dbReference>
<dbReference type="GO" id="GO:0008810">
    <property type="term" value="F:cellulase activity"/>
    <property type="evidence" value="ECO:0007669"/>
    <property type="project" value="UniProtKB-EC"/>
</dbReference>
<dbReference type="InterPro" id="IPR000421">
    <property type="entry name" value="FA58C"/>
</dbReference>
<keyword evidence="8 11" id="KW-0326">Glycosidase</keyword>
<evidence type="ECO:0000256" key="11">
    <source>
        <dbReference type="RuleBase" id="RU361167"/>
    </source>
</evidence>
<dbReference type="NCBIfam" id="NF033679">
    <property type="entry name" value="DNRLRE_dom"/>
    <property type="match status" value="1"/>
</dbReference>
<dbReference type="PROSITE" id="PS00812">
    <property type="entry name" value="GLYCOSYL_HYDROL_F8"/>
    <property type="match status" value="1"/>
</dbReference>
<feature type="chain" id="PRO_5026695265" description="Glucanase" evidence="12">
    <location>
        <begin position="23"/>
        <end position="812"/>
    </location>
</feature>
<dbReference type="EMBL" id="WRXO01000012">
    <property type="protein sequence ID" value="MVT44731.1"/>
    <property type="molecule type" value="Genomic_DNA"/>
</dbReference>
<evidence type="ECO:0000256" key="8">
    <source>
        <dbReference type="ARBA" id="ARBA00023295"/>
    </source>
</evidence>
<dbReference type="AlphaFoldDB" id="A0A6N8JJW0"/>
<feature type="domain" description="F5/8 type C" evidence="13">
    <location>
        <begin position="401"/>
        <end position="539"/>
    </location>
</feature>
<dbReference type="Pfam" id="PF24517">
    <property type="entry name" value="CBM96"/>
    <property type="match status" value="1"/>
</dbReference>
<dbReference type="InterPro" id="IPR008979">
    <property type="entry name" value="Galactose-bd-like_sf"/>
</dbReference>
<dbReference type="InterPro" id="IPR008928">
    <property type="entry name" value="6-hairpin_glycosidase_sf"/>
</dbReference>
<dbReference type="OrthoDB" id="9803461at2"/>
<evidence type="ECO:0000256" key="7">
    <source>
        <dbReference type="ARBA" id="ARBA00023001"/>
    </source>
</evidence>
<dbReference type="InterPro" id="IPR026444">
    <property type="entry name" value="Secre_tail"/>
</dbReference>
<gene>
    <name evidence="14" type="ORF">GO495_29325</name>
</gene>
<keyword evidence="4" id="KW-0964">Secreted</keyword>
<dbReference type="Pfam" id="PF18962">
    <property type="entry name" value="Por_Secre_tail"/>
    <property type="match status" value="1"/>
</dbReference>
<dbReference type="InterPro" id="IPR019834">
    <property type="entry name" value="Glyco_hydro_8_CS"/>
</dbReference>
<evidence type="ECO:0000256" key="6">
    <source>
        <dbReference type="ARBA" id="ARBA00022801"/>
    </source>
</evidence>
<dbReference type="Gene3D" id="1.50.10.10">
    <property type="match status" value="1"/>
</dbReference>
<dbReference type="SUPFAM" id="SSF49785">
    <property type="entry name" value="Galactose-binding domain-like"/>
    <property type="match status" value="1"/>
</dbReference>
<comment type="subcellular location">
    <subcellularLocation>
        <location evidence="2">Secreted</location>
    </subcellularLocation>
</comment>
<reference evidence="14 15" key="1">
    <citation type="submission" date="2019-12" db="EMBL/GenBank/DDBJ databases">
        <title>The draft genomic sequence of strain Chitinophaga oryziterrae JCM 16595.</title>
        <authorList>
            <person name="Zhang X."/>
        </authorList>
    </citation>
    <scope>NUCLEOTIDE SEQUENCE [LARGE SCALE GENOMIC DNA]</scope>
    <source>
        <strain evidence="14 15">JCM 16595</strain>
    </source>
</reference>
<comment type="catalytic activity">
    <reaction evidence="1">
        <text>Endohydrolysis of (1-&gt;4)-beta-D-glucosidic linkages in cellulose, lichenin and cereal beta-D-glucans.</text>
        <dbReference type="EC" id="3.2.1.4"/>
    </reaction>
</comment>
<dbReference type="InterPro" id="IPR012341">
    <property type="entry name" value="6hp_glycosidase-like_sf"/>
</dbReference>
<evidence type="ECO:0000256" key="5">
    <source>
        <dbReference type="ARBA" id="ARBA00022729"/>
    </source>
</evidence>
<organism evidence="14 15">
    <name type="scientific">Chitinophaga oryziterrae</name>
    <dbReference type="NCBI Taxonomy" id="1031224"/>
    <lineage>
        <taxon>Bacteria</taxon>
        <taxon>Pseudomonadati</taxon>
        <taxon>Bacteroidota</taxon>
        <taxon>Chitinophagia</taxon>
        <taxon>Chitinophagales</taxon>
        <taxon>Chitinophagaceae</taxon>
        <taxon>Chitinophaga</taxon>
    </lineage>
</organism>
<name>A0A6N8JJW0_9BACT</name>
<dbReference type="Gene3D" id="2.60.120.260">
    <property type="entry name" value="Galactose-binding domain-like"/>
    <property type="match status" value="1"/>
</dbReference>
<dbReference type="PROSITE" id="PS50022">
    <property type="entry name" value="FA58C_3"/>
    <property type="match status" value="1"/>
</dbReference>
<dbReference type="Proteomes" id="UP000468388">
    <property type="component" value="Unassembled WGS sequence"/>
</dbReference>
<keyword evidence="9 11" id="KW-0119">Carbohydrate metabolism</keyword>
<dbReference type="RefSeq" id="WP_157303518.1">
    <property type="nucleotide sequence ID" value="NZ_BAAAZB010000018.1"/>
</dbReference>
<protein>
    <recommendedName>
        <fullName evidence="11">Glucanase</fullName>
        <ecNumber evidence="11">3.2.1.-</ecNumber>
    </recommendedName>
</protein>
<evidence type="ECO:0000256" key="9">
    <source>
        <dbReference type="ARBA" id="ARBA00023326"/>
    </source>
</evidence>
<keyword evidence="5 12" id="KW-0732">Signal</keyword>
<keyword evidence="15" id="KW-1185">Reference proteome</keyword>
<evidence type="ECO:0000256" key="1">
    <source>
        <dbReference type="ARBA" id="ARBA00000966"/>
    </source>
</evidence>
<comment type="caution">
    <text evidence="14">The sequence shown here is derived from an EMBL/GenBank/DDBJ whole genome shotgun (WGS) entry which is preliminary data.</text>
</comment>
<evidence type="ECO:0000256" key="10">
    <source>
        <dbReference type="PROSITE-ProRule" id="PRU10058"/>
    </source>
</evidence>
<sequence>MNKLYAFLATSAICVASTLVQAQNKPFPQAISYPNCIKPSNATQTEMNASVASYYTYWKAKYLKNDLSSLPGGYYIKGEISGDAEGYTPLGTSEGHGYGMVITALMAGYDPNAHTIYDGLYKTARAFHSSINSNLMGWVVADASSAQGHFDSATDGDMDIAYSLILAHYQWGSAGTINYLAEAKKMITNGLKVANVTSTNRLNLGDWDTKSALNTRPSDWMLSHMRAFGQETGDATWESLINNLYTVYNQFSTTYSPSTGLISDFVVKNPPEPAPADFIDEGPQTNEYNYNACRVPLRVVMDYALYGSSNAYTLSNKIASWIITKSGGNPANIKDGYKLNGTVSGTDPEAVFVAPFVAASVVNSNNQAFLNSGWTFLKTKKSGYYSDTYSLLCQLFISGNWWKPEAGVVTPACTPASASSDDGNVATNVLDNDLTTRWSASGDGQYIQFCLNTATAVNGLDIAFYSGDTRKASFDILTSTDGSAWTTVAAGLQSSGTTTALETFSFATTTAKYVRILGHGNNVNAWNSITEVKIKTVSNTVQTTLTSVKDAYVRNGTYADSAYGASDPLLLATKLNTAATTGYDRQTYLGFDLSSISGTISSVVLKVYGKLEDLRTTNIPVGVYAVSNTTWTEASLTWNNKPAVAATTLSTVTLTDSLSRYYNWDITEYVKSEKAAGRNAISLALINLAISTPRLVWNSKETGNNTPQLVVTTIPAAAKTAVAKTNETTQQLSVYPTPFNNNATVAFTLKDAGLTTLEVYDVNGKQVAVIVRENLAAGSYNRSFSASNIPAGFYVLKLTHNGTLTTKKVIRN</sequence>
<evidence type="ECO:0000259" key="13">
    <source>
        <dbReference type="PROSITE" id="PS50022"/>
    </source>
</evidence>
<evidence type="ECO:0000313" key="14">
    <source>
        <dbReference type="EMBL" id="MVT44731.1"/>
    </source>
</evidence>
<dbReference type="PRINTS" id="PR00735">
    <property type="entry name" value="GLHYDRLASE8"/>
</dbReference>
<keyword evidence="9 11" id="KW-0624">Polysaccharide degradation</keyword>
<dbReference type="Pfam" id="PF00754">
    <property type="entry name" value="F5_F8_type_C"/>
    <property type="match status" value="1"/>
</dbReference>
<dbReference type="EC" id="3.2.1.-" evidence="11"/>
<feature type="signal peptide" evidence="12">
    <location>
        <begin position="1"/>
        <end position="22"/>
    </location>
</feature>
<dbReference type="InterPro" id="IPR055372">
    <property type="entry name" value="CBM96"/>
</dbReference>
<evidence type="ECO:0000256" key="12">
    <source>
        <dbReference type="SAM" id="SignalP"/>
    </source>
</evidence>
<feature type="active site" description="Nucleophile" evidence="10">
    <location>
        <position position="155"/>
    </location>
</feature>
<evidence type="ECO:0000256" key="2">
    <source>
        <dbReference type="ARBA" id="ARBA00004613"/>
    </source>
</evidence>
<comment type="similarity">
    <text evidence="3 11">Belongs to the glycosyl hydrolase 8 (cellulase D) family.</text>
</comment>
<dbReference type="SUPFAM" id="SSF48208">
    <property type="entry name" value="Six-hairpin glycosidases"/>
    <property type="match status" value="1"/>
</dbReference>
<evidence type="ECO:0000313" key="15">
    <source>
        <dbReference type="Proteomes" id="UP000468388"/>
    </source>
</evidence>
<evidence type="ECO:0000256" key="3">
    <source>
        <dbReference type="ARBA" id="ARBA00009209"/>
    </source>
</evidence>
<dbReference type="InterPro" id="IPR002037">
    <property type="entry name" value="Glyco_hydro_8"/>
</dbReference>